<evidence type="ECO:0000256" key="3">
    <source>
        <dbReference type="ARBA" id="ARBA00023295"/>
    </source>
</evidence>
<dbReference type="Pfam" id="PF18565">
    <property type="entry name" value="Glyco_hydro2_C5"/>
    <property type="match status" value="1"/>
</dbReference>
<dbReference type="InterPro" id="IPR006104">
    <property type="entry name" value="Glyco_hydro_2_N"/>
</dbReference>
<dbReference type="Pfam" id="PF02837">
    <property type="entry name" value="Glyco_hydro_2_N"/>
    <property type="match status" value="1"/>
</dbReference>
<dbReference type="InterPro" id="IPR051913">
    <property type="entry name" value="GH2_Domain-Containing"/>
</dbReference>
<dbReference type="Pfam" id="PF00703">
    <property type="entry name" value="Glyco_hydro_2"/>
    <property type="match status" value="1"/>
</dbReference>
<gene>
    <name evidence="11" type="primary">ebgA</name>
    <name evidence="11" type="ORF">NCTC13773_01772</name>
    <name evidence="10" type="ORF">SAMN05660328_102426</name>
    <name evidence="9" type="ORF">SGADD03_00291</name>
</gene>
<dbReference type="InterPro" id="IPR013783">
    <property type="entry name" value="Ig-like_fold"/>
</dbReference>
<evidence type="ECO:0000313" key="13">
    <source>
        <dbReference type="Proteomes" id="UP000183629"/>
    </source>
</evidence>
<dbReference type="Pfam" id="PF02836">
    <property type="entry name" value="Glyco_hydro_2_C"/>
    <property type="match status" value="1"/>
</dbReference>
<reference evidence="9 12" key="1">
    <citation type="submission" date="2016-01" db="EMBL/GenBank/DDBJ databases">
        <title>Highly variable Streptococcus oralis are common among viridans streptococci isolated from primates.</title>
        <authorList>
            <person name="Denapaite D."/>
            <person name="Rieger M."/>
            <person name="Koendgen S."/>
            <person name="Brueckner R."/>
            <person name="Ochigava I."/>
            <person name="Kappeler P."/>
            <person name="Maetz-Rensing K."/>
            <person name="Leendertz F."/>
            <person name="Hakenbeck R."/>
        </authorList>
    </citation>
    <scope>NUCLEOTIDE SEQUENCE [LARGE SCALE GENOMIC DNA]</scope>
    <source>
        <strain evidence="9 12">DD03</strain>
    </source>
</reference>
<evidence type="ECO:0000259" key="5">
    <source>
        <dbReference type="Pfam" id="PF02836"/>
    </source>
</evidence>
<feature type="domain" description="DUF4982" evidence="7">
    <location>
        <begin position="645"/>
        <end position="698"/>
    </location>
</feature>
<dbReference type="EMBL" id="FPBN01000002">
    <property type="protein sequence ID" value="SFU54097.1"/>
    <property type="molecule type" value="Genomic_DNA"/>
</dbReference>
<feature type="domain" description="Glycoside hydrolase family 2 catalytic" evidence="5">
    <location>
        <begin position="322"/>
        <end position="398"/>
    </location>
</feature>
<dbReference type="SUPFAM" id="SSF49785">
    <property type="entry name" value="Galactose-binding domain-like"/>
    <property type="match status" value="1"/>
</dbReference>
<evidence type="ECO:0000259" key="8">
    <source>
        <dbReference type="Pfam" id="PF18565"/>
    </source>
</evidence>
<evidence type="ECO:0000313" key="10">
    <source>
        <dbReference type="EMBL" id="SFU54097.1"/>
    </source>
</evidence>
<comment type="similarity">
    <text evidence="1">Belongs to the glycosyl hydrolase 2 family.</text>
</comment>
<dbReference type="GO" id="GO:0004565">
    <property type="term" value="F:beta-galactosidase activity"/>
    <property type="evidence" value="ECO:0007669"/>
    <property type="project" value="UniProtKB-EC"/>
</dbReference>
<feature type="domain" description="Glycoside hydrolase family 2" evidence="8">
    <location>
        <begin position="723"/>
        <end position="799"/>
    </location>
</feature>
<keyword evidence="13" id="KW-1185">Reference proteome</keyword>
<dbReference type="PRINTS" id="PR00132">
    <property type="entry name" value="GLHYDRLASE2"/>
</dbReference>
<dbReference type="SUPFAM" id="SSF49303">
    <property type="entry name" value="beta-Galactosidase/glucuronidase domain"/>
    <property type="match status" value="1"/>
</dbReference>
<keyword evidence="2 9" id="KW-0378">Hydrolase</keyword>
<dbReference type="InterPro" id="IPR032311">
    <property type="entry name" value="DUF4982"/>
</dbReference>
<reference evidence="13" key="2">
    <citation type="submission" date="2016-10" db="EMBL/GenBank/DDBJ databases">
        <authorList>
            <person name="Varghese N."/>
            <person name="Submissions S."/>
        </authorList>
    </citation>
    <scope>NUCLEOTIDE SEQUENCE [LARGE SCALE GENOMIC DNA]</scope>
    <source>
        <strain evidence="13">LMG 15572</strain>
    </source>
</reference>
<dbReference type="Gene3D" id="2.60.40.10">
    <property type="entry name" value="Immunoglobulins"/>
    <property type="match status" value="3"/>
</dbReference>
<evidence type="ECO:0000313" key="12">
    <source>
        <dbReference type="Proteomes" id="UP000071927"/>
    </source>
</evidence>
<dbReference type="GO" id="GO:0005975">
    <property type="term" value="P:carbohydrate metabolic process"/>
    <property type="evidence" value="ECO:0007669"/>
    <property type="project" value="InterPro"/>
</dbReference>
<dbReference type="Pfam" id="PF16355">
    <property type="entry name" value="DUF4982"/>
    <property type="match status" value="1"/>
</dbReference>
<evidence type="ECO:0000313" key="11">
    <source>
        <dbReference type="EMBL" id="SQG79947.1"/>
    </source>
</evidence>
<accession>A0A139R5Y1</accession>
<dbReference type="InterPro" id="IPR036156">
    <property type="entry name" value="Beta-gal/glucu_dom_sf"/>
</dbReference>
<feature type="domain" description="Glycoside hydrolase family 2 immunoglobulin-like beta-sandwich" evidence="4">
    <location>
        <begin position="220"/>
        <end position="316"/>
    </location>
</feature>
<organism evidence="9 12">
    <name type="scientific">Streptococcus gallolyticus</name>
    <dbReference type="NCBI Taxonomy" id="315405"/>
    <lineage>
        <taxon>Bacteria</taxon>
        <taxon>Bacillati</taxon>
        <taxon>Bacillota</taxon>
        <taxon>Bacilli</taxon>
        <taxon>Lactobacillales</taxon>
        <taxon>Streptococcaceae</taxon>
        <taxon>Streptococcus</taxon>
    </lineage>
</organism>
<dbReference type="InterPro" id="IPR008979">
    <property type="entry name" value="Galactose-bd-like_sf"/>
</dbReference>
<evidence type="ECO:0000259" key="6">
    <source>
        <dbReference type="Pfam" id="PF02837"/>
    </source>
</evidence>
<evidence type="ECO:0000313" key="9">
    <source>
        <dbReference type="EMBL" id="KXU10169.1"/>
    </source>
</evidence>
<dbReference type="AlphaFoldDB" id="A0A139R5Y1"/>
<dbReference type="Gene3D" id="3.20.20.80">
    <property type="entry name" value="Glycosidases"/>
    <property type="match status" value="1"/>
</dbReference>
<name>A0A139R5Y1_9STRE</name>
<evidence type="ECO:0000259" key="7">
    <source>
        <dbReference type="Pfam" id="PF16355"/>
    </source>
</evidence>
<evidence type="ECO:0000259" key="4">
    <source>
        <dbReference type="Pfam" id="PF00703"/>
    </source>
</evidence>
<reference evidence="11 14" key="4">
    <citation type="submission" date="2018-06" db="EMBL/GenBank/DDBJ databases">
        <authorList>
            <consortium name="Pathogen Informatics"/>
            <person name="Doyle S."/>
        </authorList>
    </citation>
    <scope>NUCLEOTIDE SEQUENCE [LARGE SCALE GENOMIC DNA]</scope>
    <source>
        <strain evidence="11 14">NCTC13773</strain>
    </source>
</reference>
<dbReference type="Proteomes" id="UP000183629">
    <property type="component" value="Unassembled WGS sequence"/>
</dbReference>
<feature type="domain" description="Glycosyl hydrolases family 2 sugar binding" evidence="6">
    <location>
        <begin position="97"/>
        <end position="211"/>
    </location>
</feature>
<evidence type="ECO:0000256" key="2">
    <source>
        <dbReference type="ARBA" id="ARBA00022801"/>
    </source>
</evidence>
<dbReference type="PANTHER" id="PTHR42732:SF1">
    <property type="entry name" value="BETA-MANNOSIDASE"/>
    <property type="match status" value="1"/>
</dbReference>
<dbReference type="InterPro" id="IPR040605">
    <property type="entry name" value="Glyco_hydro2_dom5"/>
</dbReference>
<proteinExistence type="inferred from homology"/>
<reference evidence="10" key="3">
    <citation type="submission" date="2016-10" db="EMBL/GenBank/DDBJ databases">
        <authorList>
            <person name="de Groot N.N."/>
        </authorList>
    </citation>
    <scope>NUCLEOTIDE SEQUENCE [LARGE SCALE GENOMIC DNA]</scope>
    <source>
        <strain evidence="10">LMG 15572</strain>
    </source>
</reference>
<dbReference type="EC" id="3.2.1.23" evidence="9 11"/>
<dbReference type="Proteomes" id="UP000249013">
    <property type="component" value="Chromosome 1"/>
</dbReference>
<sequence>MRQKISLNHNWRFHLGEFPQPPKKVAKKAYAFGGFTASLPEENQQRLPVSSGGENFLKLIAQGNMEEGLRNLCATDLESQLDDSWKTVELPHDWKVTLPYEDNPANLMAGSKADGIAYYRKRFKIDDDIKQENRIILQFDGVMRMADIWLNGSYLGHNNSGYTMFEFDITEMLYYGDEGDNILLVKVDTTSGSEGWWYEGAGIYKEVSLKIIPNLHLNEEDFYVYTKSFEDGNAQLGVEVSVTNDGDDTVLISPKINIAGTVIKLSEKIVAPLTTEIFTKEVVFDNPTLWSPENPYLYQATAVLENDKIVKNFGIRTFDYDEKGFYLNGKPYELHGICEHQDFTGVGVALNKDIIHYKIKIMKEMGVNAYRSAHHFASKDLLEICDEYGILVMNENRIPESSPWRLADLGKAVKQSRMNASLAFWSIGNEELTGNTTFGGRNIKRLAQIIRKFDKEHLLLSAELLSPEGFVNEDYLQYFDILGVNYPEAGVMGAGAELIHQKYAKLSMMSTENASYFSTRGIYKDNGDKCHCNNFGSMYSMVLPGKRQPGDPGVGGTAHPEEVLNYLSTHPYMGGVFLWTAFDYFGEPSPFVYPAISSQFGICDLNGFPKDYYYYYQAHWTDAPMVHLMPHWNKEGLEIDERGYTPIRVFSNAEEVELFINGISQGKLPLNDCQSNYKVLYQEGDIKVLAYQDGKVVATDYHVTSEKVSKLSVEKIYSGNRFALFAISALDQYDHFVPMADNSMSIKGEKGTVVGLGNGNPSDTSDYNLQEISLFSGKAMVIVALDENGKAEISVKLKSVK</sequence>
<dbReference type="SUPFAM" id="SSF51445">
    <property type="entry name" value="(Trans)glycosidases"/>
    <property type="match status" value="1"/>
</dbReference>
<evidence type="ECO:0000256" key="1">
    <source>
        <dbReference type="ARBA" id="ARBA00007401"/>
    </source>
</evidence>
<dbReference type="InterPro" id="IPR006103">
    <property type="entry name" value="Glyco_hydro_2_cat"/>
</dbReference>
<dbReference type="InterPro" id="IPR017853">
    <property type="entry name" value="GH"/>
</dbReference>
<dbReference type="Gene3D" id="2.60.120.260">
    <property type="entry name" value="Galactose-binding domain-like"/>
    <property type="match status" value="1"/>
</dbReference>
<dbReference type="EMBL" id="LS483409">
    <property type="protein sequence ID" value="SQG79947.1"/>
    <property type="molecule type" value="Genomic_DNA"/>
</dbReference>
<dbReference type="InterPro" id="IPR006102">
    <property type="entry name" value="Ig-like_GH2"/>
</dbReference>
<dbReference type="PATRIC" id="fig|315405.12.peg.387"/>
<dbReference type="EMBL" id="LQXV01000098">
    <property type="protein sequence ID" value="KXU10169.1"/>
    <property type="molecule type" value="Genomic_DNA"/>
</dbReference>
<dbReference type="PANTHER" id="PTHR42732">
    <property type="entry name" value="BETA-GALACTOSIDASE"/>
    <property type="match status" value="1"/>
</dbReference>
<evidence type="ECO:0000313" key="14">
    <source>
        <dbReference type="Proteomes" id="UP000249013"/>
    </source>
</evidence>
<dbReference type="InterPro" id="IPR006101">
    <property type="entry name" value="Glyco_hydro_2"/>
</dbReference>
<keyword evidence="3 9" id="KW-0326">Glycosidase</keyword>
<dbReference type="RefSeq" id="WP_061459770.1">
    <property type="nucleotide sequence ID" value="NZ_FOLZ01000002.1"/>
</dbReference>
<dbReference type="Proteomes" id="UP000071927">
    <property type="component" value="Unassembled WGS sequence"/>
</dbReference>
<protein>
    <submittedName>
        <fullName evidence="9 11">Beta-galactosidase</fullName>
        <ecNumber evidence="9 11">3.2.1.23</ecNumber>
    </submittedName>
</protein>